<dbReference type="PANTHER" id="PTHR47829:SF1">
    <property type="entry name" value="HAD FAMILY PHOSPHATASE"/>
    <property type="match status" value="1"/>
</dbReference>
<dbReference type="GO" id="GO:0016787">
    <property type="term" value="F:hydrolase activity"/>
    <property type="evidence" value="ECO:0007669"/>
    <property type="project" value="UniProtKB-KW"/>
</dbReference>
<reference evidence="2" key="2">
    <citation type="submission" date="2021-04" db="EMBL/GenBank/DDBJ databases">
        <authorList>
            <person name="Wen M.-L."/>
            <person name="Han X.-L."/>
            <person name="Xiong J."/>
        </authorList>
    </citation>
    <scope>NUCLEOTIDE SEQUENCE</scope>
    <source>
        <strain evidence="2">AGR0001</strain>
    </source>
</reference>
<dbReference type="STRING" id="1160718.SU9_23440"/>
<accession>J1RJE5</accession>
<dbReference type="PRINTS" id="PR00413">
    <property type="entry name" value="HADHALOGNASE"/>
</dbReference>
<dbReference type="Gene3D" id="3.40.50.1000">
    <property type="entry name" value="HAD superfamily/HAD-like"/>
    <property type="match status" value="1"/>
</dbReference>
<evidence type="ECO:0000313" key="2">
    <source>
        <dbReference type="EMBL" id="QTZ91439.1"/>
    </source>
</evidence>
<dbReference type="SFLD" id="SFLDG01129">
    <property type="entry name" value="C1.5:_HAD__Beta-PGM__Phosphata"/>
    <property type="match status" value="1"/>
</dbReference>
<evidence type="ECO:0000313" key="3">
    <source>
        <dbReference type="Proteomes" id="UP000009036"/>
    </source>
</evidence>
<dbReference type="Pfam" id="PF00702">
    <property type="entry name" value="Hydrolase"/>
    <property type="match status" value="1"/>
</dbReference>
<dbReference type="eggNOG" id="COG1011">
    <property type="taxonomic scope" value="Bacteria"/>
</dbReference>
<dbReference type="EMBL" id="AJGV01000141">
    <property type="protein sequence ID" value="EJJ04489.1"/>
    <property type="molecule type" value="Genomic_DNA"/>
</dbReference>
<dbReference type="Proteomes" id="UP000009036">
    <property type="component" value="Chromosome"/>
</dbReference>
<dbReference type="InterPro" id="IPR023198">
    <property type="entry name" value="PGP-like_dom2"/>
</dbReference>
<dbReference type="AlphaFoldDB" id="J1RJE5"/>
<dbReference type="RefSeq" id="WP_006606199.1">
    <property type="nucleotide sequence ID" value="NZ_CP072931.1"/>
</dbReference>
<dbReference type="EMBL" id="CP072931">
    <property type="protein sequence ID" value="QTZ91439.1"/>
    <property type="molecule type" value="Genomic_DNA"/>
</dbReference>
<sequence>MPETVPVASGTHRPFRGLILDFAGVLTEVVYPAHERWCASQGLAADAWRTTLNTHPEARRHYQALEVGKMTQADFNARTAVLLGLDDGENLMGRVWSGVRPAAGMIALAKAARSAGYTVAMLSNSFGLDPYDPYDHIGVRDLFDVTVISEVEGVAKPDPVIYQLTLDRMGLSGSECVFVDDHLGNLPPAEALGIHPVHATCEDSTVTSLESLLGVRSACPA</sequence>
<organism evidence="1">
    <name type="scientific">Streptomyces auratus AGR0001</name>
    <dbReference type="NCBI Taxonomy" id="1160718"/>
    <lineage>
        <taxon>Bacteria</taxon>
        <taxon>Bacillati</taxon>
        <taxon>Actinomycetota</taxon>
        <taxon>Actinomycetes</taxon>
        <taxon>Kitasatosporales</taxon>
        <taxon>Streptomycetaceae</taxon>
        <taxon>Streptomyces</taxon>
    </lineage>
</organism>
<dbReference type="CDD" id="cd02603">
    <property type="entry name" value="HAD_sEH-N_like"/>
    <property type="match status" value="1"/>
</dbReference>
<dbReference type="Gene3D" id="1.10.150.240">
    <property type="entry name" value="Putative phosphatase, domain 2"/>
    <property type="match status" value="1"/>
</dbReference>
<proteinExistence type="predicted"/>
<dbReference type="InterPro" id="IPR052898">
    <property type="entry name" value="ACAD10-like"/>
</dbReference>
<dbReference type="InterPro" id="IPR023214">
    <property type="entry name" value="HAD_sf"/>
</dbReference>
<dbReference type="InterPro" id="IPR006439">
    <property type="entry name" value="HAD-SF_hydro_IA"/>
</dbReference>
<dbReference type="KEGG" id="sauh:SU9_008080"/>
<gene>
    <name evidence="2" type="ORF">SU9_008080</name>
    <name evidence="1" type="ORF">SU9_23440</name>
</gene>
<dbReference type="NCBIfam" id="TIGR01509">
    <property type="entry name" value="HAD-SF-IA-v3"/>
    <property type="match status" value="1"/>
</dbReference>
<dbReference type="SFLD" id="SFLDS00003">
    <property type="entry name" value="Haloacid_Dehalogenase"/>
    <property type="match status" value="1"/>
</dbReference>
<dbReference type="PANTHER" id="PTHR47829">
    <property type="entry name" value="HYDROLASE, PUTATIVE (AFU_ORTHOLOGUE AFUA_1G12880)-RELATED"/>
    <property type="match status" value="1"/>
</dbReference>
<keyword evidence="1" id="KW-0378">Hydrolase</keyword>
<name>J1RJE5_9ACTN</name>
<dbReference type="HOGENOM" id="CLU_045011_9_4_11"/>
<protein>
    <submittedName>
        <fullName evidence="2">HAD family phosphatase</fullName>
    </submittedName>
    <submittedName>
        <fullName evidence="1">Hydrolase</fullName>
    </submittedName>
</protein>
<dbReference type="SUPFAM" id="SSF56784">
    <property type="entry name" value="HAD-like"/>
    <property type="match status" value="1"/>
</dbReference>
<dbReference type="PATRIC" id="fig|1160718.3.peg.4737"/>
<dbReference type="OrthoDB" id="9795007at2"/>
<keyword evidence="3" id="KW-1185">Reference proteome</keyword>
<reference evidence="1" key="1">
    <citation type="journal article" date="2012" name="J. Bacteriol.">
        <title>Genome Sequence of Streptomyces auratus Strain AGR0001, a Phoslactomycin-Producing Actinomycete.</title>
        <authorList>
            <person name="Han X."/>
            <person name="Li M."/>
            <person name="Ding Z."/>
            <person name="Zhao J."/>
            <person name="Ji K."/>
            <person name="Wen M."/>
            <person name="Lu T."/>
        </authorList>
    </citation>
    <scope>NUCLEOTIDE SEQUENCE [LARGE SCALE GENOMIC DNA]</scope>
    <source>
        <strain evidence="1">AGR0001</strain>
    </source>
</reference>
<dbReference type="InterPro" id="IPR036412">
    <property type="entry name" value="HAD-like_sf"/>
</dbReference>
<evidence type="ECO:0000313" key="1">
    <source>
        <dbReference type="EMBL" id="EJJ04489.1"/>
    </source>
</evidence>